<feature type="transmembrane region" description="Helical" evidence="5">
    <location>
        <begin position="103"/>
        <end position="125"/>
    </location>
</feature>
<keyword evidence="5" id="KW-1133">Transmembrane helix</keyword>
<dbReference type="SUPFAM" id="SSF55856">
    <property type="entry name" value="Cytochrome b5-like heme/steroid binding domain"/>
    <property type="match status" value="1"/>
</dbReference>
<comment type="similarity">
    <text evidence="4 5">Belongs to the cytochrome b5 family.</text>
</comment>
<dbReference type="GO" id="GO:0046872">
    <property type="term" value="F:metal ion binding"/>
    <property type="evidence" value="ECO:0007669"/>
    <property type="project" value="UniProtKB-UniRule"/>
</dbReference>
<evidence type="ECO:0000256" key="4">
    <source>
        <dbReference type="ARBA" id="ARBA00038168"/>
    </source>
</evidence>
<evidence type="ECO:0000256" key="5">
    <source>
        <dbReference type="RuleBase" id="RU362121"/>
    </source>
</evidence>
<dbReference type="InterPro" id="IPR001199">
    <property type="entry name" value="Cyt_B5-like_heme/steroid-bd"/>
</dbReference>
<sequence>MQNFSSAEVKELGAQRSLIIIHGKVYNVSGYLDEHPGGRDLLLDVIGTDATEHFVQAGHSHEAQDTLASFVVGSVKDYQYKVPEEKNSALYQMDNGPTASSQVWPRLAMAVPGVAFLALFLRLVVRHGDVGGTWIRLPSVSMSFFALDTPSTLLVFLIVALLVLLGGFTYWVSTIIYVEFGYGNYPEVIPASN</sequence>
<evidence type="ECO:0000313" key="7">
    <source>
        <dbReference type="EMBL" id="RDH31466.1"/>
    </source>
</evidence>
<comment type="caution">
    <text evidence="5">Lacks conserved residue(s) required for the propagation of feature annotation.</text>
</comment>
<dbReference type="GeneID" id="38140209"/>
<dbReference type="GO" id="GO:0020037">
    <property type="term" value="F:heme binding"/>
    <property type="evidence" value="ECO:0007669"/>
    <property type="project" value="UniProtKB-UniRule"/>
</dbReference>
<evidence type="ECO:0000256" key="3">
    <source>
        <dbReference type="ARBA" id="ARBA00023004"/>
    </source>
</evidence>
<dbReference type="Proteomes" id="UP000253729">
    <property type="component" value="Unassembled WGS sequence"/>
</dbReference>
<dbReference type="SMART" id="SM01117">
    <property type="entry name" value="Cyt-b5"/>
    <property type="match status" value="1"/>
</dbReference>
<keyword evidence="3 5" id="KW-0408">Iron</keyword>
<evidence type="ECO:0000256" key="2">
    <source>
        <dbReference type="ARBA" id="ARBA00022723"/>
    </source>
</evidence>
<dbReference type="PROSITE" id="PS00191">
    <property type="entry name" value="CYTOCHROME_B5_1"/>
    <property type="match status" value="1"/>
</dbReference>
<evidence type="ECO:0000259" key="6">
    <source>
        <dbReference type="PROSITE" id="PS50255"/>
    </source>
</evidence>
<feature type="transmembrane region" description="Helical" evidence="5">
    <location>
        <begin position="145"/>
        <end position="172"/>
    </location>
</feature>
<name>A0A3F3PYK9_9EURO</name>
<accession>A0A3F3PYK9</accession>
<dbReference type="PROSITE" id="PS50255">
    <property type="entry name" value="CYTOCHROME_B5_2"/>
    <property type="match status" value="1"/>
</dbReference>
<dbReference type="GO" id="GO:0016020">
    <property type="term" value="C:membrane"/>
    <property type="evidence" value="ECO:0007669"/>
    <property type="project" value="TreeGrafter"/>
</dbReference>
<keyword evidence="5" id="KW-0472">Membrane</keyword>
<dbReference type="InterPro" id="IPR018506">
    <property type="entry name" value="Cyt_B5_heme-BS"/>
</dbReference>
<dbReference type="InterPro" id="IPR050668">
    <property type="entry name" value="Cytochrome_b5"/>
</dbReference>
<proteinExistence type="inferred from homology"/>
<keyword evidence="8" id="KW-1185">Reference proteome</keyword>
<evidence type="ECO:0000313" key="8">
    <source>
        <dbReference type="Proteomes" id="UP000253729"/>
    </source>
</evidence>
<dbReference type="PANTHER" id="PTHR19359:SF25">
    <property type="entry name" value="CYTOCHROME B5 HEME-BINDING DOMAIN-CONTAINING PROTEIN"/>
    <property type="match status" value="1"/>
</dbReference>
<dbReference type="Gene3D" id="3.10.120.10">
    <property type="entry name" value="Cytochrome b5-like heme/steroid binding domain"/>
    <property type="match status" value="1"/>
</dbReference>
<dbReference type="RefSeq" id="XP_026624488.1">
    <property type="nucleotide sequence ID" value="XM_026771853.1"/>
</dbReference>
<evidence type="ECO:0000256" key="1">
    <source>
        <dbReference type="ARBA" id="ARBA00022617"/>
    </source>
</evidence>
<reference evidence="7 8" key="1">
    <citation type="submission" date="2018-07" db="EMBL/GenBank/DDBJ databases">
        <title>The genomes of Aspergillus section Nigri reveals drivers in fungal speciation.</title>
        <authorList>
            <consortium name="DOE Joint Genome Institute"/>
            <person name="Vesth T.C."/>
            <person name="Nybo J."/>
            <person name="Theobald S."/>
            <person name="Brandl J."/>
            <person name="Frisvad J.C."/>
            <person name="Nielsen K.F."/>
            <person name="Lyhne E.K."/>
            <person name="Kogle M.E."/>
            <person name="Kuo A."/>
            <person name="Riley R."/>
            <person name="Clum A."/>
            <person name="Nolan M."/>
            <person name="Lipzen A."/>
            <person name="Salamov A."/>
            <person name="Henrissat B."/>
            <person name="Wiebenga A."/>
            <person name="De vries R.P."/>
            <person name="Grigoriev I.V."/>
            <person name="Mortensen U.H."/>
            <person name="Andersen M.R."/>
            <person name="Baker S.E."/>
        </authorList>
    </citation>
    <scope>NUCLEOTIDE SEQUENCE [LARGE SCALE GENOMIC DNA]</scope>
    <source>
        <strain evidence="7 8">CBS 139.54b</strain>
    </source>
</reference>
<dbReference type="PANTHER" id="PTHR19359">
    <property type="entry name" value="CYTOCHROME B5"/>
    <property type="match status" value="1"/>
</dbReference>
<keyword evidence="5" id="KW-0812">Transmembrane</keyword>
<dbReference type="AlphaFoldDB" id="A0A3F3PYK9"/>
<dbReference type="Pfam" id="PF00173">
    <property type="entry name" value="Cyt-b5"/>
    <property type="match status" value="1"/>
</dbReference>
<feature type="domain" description="Cytochrome b5 heme-binding" evidence="6">
    <location>
        <begin position="1"/>
        <end position="76"/>
    </location>
</feature>
<protein>
    <submittedName>
        <fullName evidence="7">Cytochrome b5-like heme/steroid binding domain-containing protein</fullName>
    </submittedName>
</protein>
<organism evidence="7 8">
    <name type="scientific">Aspergillus welwitschiae</name>
    <dbReference type="NCBI Taxonomy" id="1341132"/>
    <lineage>
        <taxon>Eukaryota</taxon>
        <taxon>Fungi</taxon>
        <taxon>Dikarya</taxon>
        <taxon>Ascomycota</taxon>
        <taxon>Pezizomycotina</taxon>
        <taxon>Eurotiomycetes</taxon>
        <taxon>Eurotiomycetidae</taxon>
        <taxon>Eurotiales</taxon>
        <taxon>Aspergillaceae</taxon>
        <taxon>Aspergillus</taxon>
        <taxon>Aspergillus subgen. Circumdati</taxon>
    </lineage>
</organism>
<keyword evidence="2 5" id="KW-0479">Metal-binding</keyword>
<gene>
    <name evidence="7" type="ORF">BDQ94DRAFT_171900</name>
</gene>
<dbReference type="EMBL" id="KZ852054">
    <property type="protein sequence ID" value="RDH31466.1"/>
    <property type="molecule type" value="Genomic_DNA"/>
</dbReference>
<keyword evidence="1 5" id="KW-0349">Heme</keyword>
<dbReference type="InterPro" id="IPR036400">
    <property type="entry name" value="Cyt_B5-like_heme/steroid_sf"/>
</dbReference>
<dbReference type="PRINTS" id="PR00363">
    <property type="entry name" value="CYTOCHROMEB5"/>
</dbReference>
<dbReference type="STRING" id="1341132.A0A3F3PYK9"/>